<proteinExistence type="predicted"/>
<organism evidence="2 3">
    <name type="scientific">Chamaesiphon polymorphus CCALA 037</name>
    <dbReference type="NCBI Taxonomy" id="2107692"/>
    <lineage>
        <taxon>Bacteria</taxon>
        <taxon>Bacillati</taxon>
        <taxon>Cyanobacteriota</taxon>
        <taxon>Cyanophyceae</taxon>
        <taxon>Gomontiellales</taxon>
        <taxon>Chamaesiphonaceae</taxon>
        <taxon>Chamaesiphon</taxon>
    </lineage>
</organism>
<evidence type="ECO:0000313" key="2">
    <source>
        <dbReference type="EMBL" id="PSB42201.1"/>
    </source>
</evidence>
<dbReference type="Proteomes" id="UP000238937">
    <property type="component" value="Unassembled WGS sequence"/>
</dbReference>
<keyword evidence="3" id="KW-1185">Reference proteome</keyword>
<evidence type="ECO:0000313" key="3">
    <source>
        <dbReference type="Proteomes" id="UP000238937"/>
    </source>
</evidence>
<dbReference type="Pfam" id="PF00395">
    <property type="entry name" value="SLH"/>
    <property type="match status" value="2"/>
</dbReference>
<feature type="non-terminal residue" evidence="2">
    <location>
        <position position="1"/>
    </location>
</feature>
<dbReference type="RefSeq" id="WP_146138547.1">
    <property type="nucleotide sequence ID" value="NZ_PVWO01000595.1"/>
</dbReference>
<reference evidence="2 3" key="1">
    <citation type="submission" date="2018-03" db="EMBL/GenBank/DDBJ databases">
        <title>The ancient ancestry and fast evolution of plastids.</title>
        <authorList>
            <person name="Moore K.R."/>
            <person name="Magnabosco C."/>
            <person name="Momper L."/>
            <person name="Gold D.A."/>
            <person name="Bosak T."/>
            <person name="Fournier G.P."/>
        </authorList>
    </citation>
    <scope>NUCLEOTIDE SEQUENCE [LARGE SCALE GENOMIC DNA]</scope>
    <source>
        <strain evidence="2 3">CCALA 037</strain>
    </source>
</reference>
<evidence type="ECO:0000259" key="1">
    <source>
        <dbReference type="PROSITE" id="PS51272"/>
    </source>
</evidence>
<accession>A0A2T1FB40</accession>
<feature type="domain" description="SLH" evidence="1">
    <location>
        <begin position="1"/>
        <end position="44"/>
    </location>
</feature>
<dbReference type="EMBL" id="PVWO01000595">
    <property type="protein sequence ID" value="PSB42201.1"/>
    <property type="molecule type" value="Genomic_DNA"/>
</dbReference>
<name>A0A2T1FB40_9CYAN</name>
<dbReference type="PROSITE" id="PS51272">
    <property type="entry name" value="SLH"/>
    <property type="match status" value="2"/>
</dbReference>
<feature type="domain" description="SLH" evidence="1">
    <location>
        <begin position="101"/>
        <end position="165"/>
    </location>
</feature>
<dbReference type="InterPro" id="IPR001119">
    <property type="entry name" value="SLH_dom"/>
</dbReference>
<comment type="caution">
    <text evidence="2">The sequence shown here is derived from an EMBL/GenBank/DDBJ whole genome shotgun (WGS) entry which is preliminary data.</text>
</comment>
<dbReference type="OrthoDB" id="9759810at2"/>
<sequence length="176" mass="18800">AYEMGFMNGYPGGVFRPKQPITKVQVLTSLARNLELPSTAATTPATQPPANTRAKKPMMFPLAIMTLMQPFMTTPANAVAAVTPPTASTTPPAPNRKIVISEYYRDAAQIPKYAVDAVAKTTAAGIVVNYPDPRVLNPNQAATRGEVSALIHQALVAQDKISPLPADRATKYIVGR</sequence>
<protein>
    <submittedName>
        <fullName evidence="2">S-layer homology domain-containing protein</fullName>
    </submittedName>
</protein>
<gene>
    <name evidence="2" type="ORF">C7B77_26855</name>
</gene>
<dbReference type="AlphaFoldDB" id="A0A2T1FB40"/>